<organism evidence="6 7">
    <name type="scientific">Cymbomonas tetramitiformis</name>
    <dbReference type="NCBI Taxonomy" id="36881"/>
    <lineage>
        <taxon>Eukaryota</taxon>
        <taxon>Viridiplantae</taxon>
        <taxon>Chlorophyta</taxon>
        <taxon>Pyramimonadophyceae</taxon>
        <taxon>Pyramimonadales</taxon>
        <taxon>Pyramimonadaceae</taxon>
        <taxon>Cymbomonas</taxon>
    </lineage>
</organism>
<sequence length="142" mass="15304">MLRNALQQALKPAFSGARSLSARTKVADKMIALTVVDSYGIRVPVLGTVGQTLAQALAGNPNLADSCPTISPVHGNECHISVAKEYLSTLPDITEEEEDMIFEFVPTAAITPNSRLASQIRLNRDLNGLTLAVQPLHPWKTL</sequence>
<keyword evidence="3" id="KW-0408">Iron</keyword>
<dbReference type="PANTHER" id="PTHR23426">
    <property type="entry name" value="FERREDOXIN/ADRENODOXIN"/>
    <property type="match status" value="1"/>
</dbReference>
<comment type="cofactor">
    <cofactor evidence="5">
        <name>[2Fe-2S] cluster</name>
        <dbReference type="ChEBI" id="CHEBI:190135"/>
    </cofactor>
</comment>
<evidence type="ECO:0000256" key="3">
    <source>
        <dbReference type="ARBA" id="ARBA00023004"/>
    </source>
</evidence>
<dbReference type="GO" id="GO:0051537">
    <property type="term" value="F:2 iron, 2 sulfur cluster binding"/>
    <property type="evidence" value="ECO:0007669"/>
    <property type="project" value="UniProtKB-KW"/>
</dbReference>
<dbReference type="SUPFAM" id="SSF54292">
    <property type="entry name" value="2Fe-2S ferredoxin-like"/>
    <property type="match status" value="1"/>
</dbReference>
<dbReference type="AlphaFoldDB" id="A0AAE0G9Y5"/>
<comment type="caution">
    <text evidence="6">The sequence shown here is derived from an EMBL/GenBank/DDBJ whole genome shotgun (WGS) entry which is preliminary data.</text>
</comment>
<dbReference type="InterPro" id="IPR012675">
    <property type="entry name" value="Beta-grasp_dom_sf"/>
</dbReference>
<dbReference type="Proteomes" id="UP001190700">
    <property type="component" value="Unassembled WGS sequence"/>
</dbReference>
<evidence type="ECO:0000256" key="4">
    <source>
        <dbReference type="ARBA" id="ARBA00023014"/>
    </source>
</evidence>
<dbReference type="Gene3D" id="3.10.20.30">
    <property type="match status" value="1"/>
</dbReference>
<gene>
    <name evidence="6" type="ORF">CYMTET_18175</name>
</gene>
<dbReference type="EMBL" id="LGRX02008390">
    <property type="protein sequence ID" value="KAK3273591.1"/>
    <property type="molecule type" value="Genomic_DNA"/>
</dbReference>
<dbReference type="GO" id="GO:0140647">
    <property type="term" value="P:P450-containing electron transport chain"/>
    <property type="evidence" value="ECO:0007669"/>
    <property type="project" value="InterPro"/>
</dbReference>
<dbReference type="GO" id="GO:0009055">
    <property type="term" value="F:electron transfer activity"/>
    <property type="evidence" value="ECO:0007669"/>
    <property type="project" value="TreeGrafter"/>
</dbReference>
<dbReference type="PANTHER" id="PTHR23426:SF65">
    <property type="entry name" value="FERREDOXIN-2, MITOCHONDRIAL"/>
    <property type="match status" value="1"/>
</dbReference>
<evidence type="ECO:0000256" key="5">
    <source>
        <dbReference type="ARBA" id="ARBA00034078"/>
    </source>
</evidence>
<keyword evidence="7" id="KW-1185">Reference proteome</keyword>
<dbReference type="InterPro" id="IPR036010">
    <property type="entry name" value="2Fe-2S_ferredoxin-like_sf"/>
</dbReference>
<name>A0AAE0G9Y5_9CHLO</name>
<accession>A0AAE0G9Y5</accession>
<proteinExistence type="predicted"/>
<evidence type="ECO:0000256" key="1">
    <source>
        <dbReference type="ARBA" id="ARBA00022714"/>
    </source>
</evidence>
<evidence type="ECO:0000256" key="2">
    <source>
        <dbReference type="ARBA" id="ARBA00022723"/>
    </source>
</evidence>
<keyword evidence="4" id="KW-0411">Iron-sulfur</keyword>
<evidence type="ECO:0000313" key="6">
    <source>
        <dbReference type="EMBL" id="KAK3273591.1"/>
    </source>
</evidence>
<protein>
    <submittedName>
        <fullName evidence="6">Uncharacterized protein</fullName>
    </submittedName>
</protein>
<evidence type="ECO:0000313" key="7">
    <source>
        <dbReference type="Proteomes" id="UP001190700"/>
    </source>
</evidence>
<reference evidence="6 7" key="1">
    <citation type="journal article" date="2015" name="Genome Biol. Evol.">
        <title>Comparative Genomics of a Bacterivorous Green Alga Reveals Evolutionary Causalities and Consequences of Phago-Mixotrophic Mode of Nutrition.</title>
        <authorList>
            <person name="Burns J.A."/>
            <person name="Paasch A."/>
            <person name="Narechania A."/>
            <person name="Kim E."/>
        </authorList>
    </citation>
    <scope>NUCLEOTIDE SEQUENCE [LARGE SCALE GENOMIC DNA]</scope>
    <source>
        <strain evidence="6 7">PLY_AMNH</strain>
    </source>
</reference>
<dbReference type="InterPro" id="IPR001055">
    <property type="entry name" value="Adrenodoxin-like"/>
</dbReference>
<keyword evidence="1" id="KW-0001">2Fe-2S</keyword>
<dbReference type="GO" id="GO:0046872">
    <property type="term" value="F:metal ion binding"/>
    <property type="evidence" value="ECO:0007669"/>
    <property type="project" value="UniProtKB-KW"/>
</dbReference>
<keyword evidence="2" id="KW-0479">Metal-binding</keyword>